<evidence type="ECO:0000259" key="3">
    <source>
        <dbReference type="Pfam" id="PF22461"/>
    </source>
</evidence>
<evidence type="ECO:0000313" key="5">
    <source>
        <dbReference type="Proteomes" id="UP000008841"/>
    </source>
</evidence>
<keyword evidence="2" id="KW-0732">Signal</keyword>
<gene>
    <name evidence="4" type="ordered locus">Clim_1907</name>
</gene>
<dbReference type="EMBL" id="CP001097">
    <property type="protein sequence ID" value="ACD90939.1"/>
    <property type="molecule type" value="Genomic_DNA"/>
</dbReference>
<dbReference type="AlphaFoldDB" id="B3EF77"/>
<evidence type="ECO:0000313" key="4">
    <source>
        <dbReference type="EMBL" id="ACD90939.1"/>
    </source>
</evidence>
<dbReference type="eggNOG" id="COG1596">
    <property type="taxonomic scope" value="Bacteria"/>
</dbReference>
<dbReference type="InterPro" id="IPR049712">
    <property type="entry name" value="Poly_export"/>
</dbReference>
<proteinExistence type="predicted"/>
<feature type="signal peptide" evidence="2">
    <location>
        <begin position="1"/>
        <end position="19"/>
    </location>
</feature>
<dbReference type="Proteomes" id="UP000008841">
    <property type="component" value="Chromosome"/>
</dbReference>
<dbReference type="RefSeq" id="WP_012466808.1">
    <property type="nucleotide sequence ID" value="NC_010803.1"/>
</dbReference>
<feature type="chain" id="PRO_5002787788" description="SLBB domain-containing protein" evidence="2">
    <location>
        <begin position="20"/>
        <end position="191"/>
    </location>
</feature>
<dbReference type="PANTHER" id="PTHR33619:SF3">
    <property type="entry name" value="POLYSACCHARIDE EXPORT PROTEIN GFCE-RELATED"/>
    <property type="match status" value="1"/>
</dbReference>
<organism evidence="4 5">
    <name type="scientific">Chlorobium limicola (strain DSM 245 / NBRC 103803 / 6330)</name>
    <dbReference type="NCBI Taxonomy" id="290315"/>
    <lineage>
        <taxon>Bacteria</taxon>
        <taxon>Pseudomonadati</taxon>
        <taxon>Chlorobiota</taxon>
        <taxon>Chlorobiia</taxon>
        <taxon>Chlorobiales</taxon>
        <taxon>Chlorobiaceae</taxon>
        <taxon>Chlorobium/Pelodictyon group</taxon>
        <taxon>Chlorobium</taxon>
    </lineage>
</organism>
<feature type="transmembrane region" description="Helical" evidence="1">
    <location>
        <begin position="171"/>
        <end position="189"/>
    </location>
</feature>
<name>B3EF77_CHLL2</name>
<dbReference type="HOGENOM" id="CLU_093406_0_0_10"/>
<keyword evidence="1" id="KW-0812">Transmembrane</keyword>
<sequence precursor="true">MKFCFRSFLSFLLVFQLLASPVAVSVAQADPFITTSSLPSLFSAPGVLNQGSSVQQPLPGYGVPQDSYFTDNLGNILMNVNVWGQVYKPGQVIVKENADLASVLSMVGGPQVKANLKKVRINRQQPDENGKTTYLVDLKAYYKDGDRSSFVDLKPNDTIIIPEDKGINTDLALRIAGLALSVVTIFAVYGD</sequence>
<dbReference type="Pfam" id="PF22461">
    <property type="entry name" value="SLBB_2"/>
    <property type="match status" value="1"/>
</dbReference>
<reference evidence="4 5" key="1">
    <citation type="submission" date="2008-05" db="EMBL/GenBank/DDBJ databases">
        <title>Complete sequence of Chlorobium limicola DSM 245.</title>
        <authorList>
            <consortium name="US DOE Joint Genome Institute"/>
            <person name="Lucas S."/>
            <person name="Copeland A."/>
            <person name="Lapidus A."/>
            <person name="Glavina del Rio T."/>
            <person name="Dalin E."/>
            <person name="Tice H."/>
            <person name="Bruce D."/>
            <person name="Goodwin L."/>
            <person name="Pitluck S."/>
            <person name="Schmutz J."/>
            <person name="Larimer F."/>
            <person name="Land M."/>
            <person name="Hauser L."/>
            <person name="Kyrpides N."/>
            <person name="Ovchinnikova G."/>
            <person name="Zhao F."/>
            <person name="Li T."/>
            <person name="Liu Z."/>
            <person name="Overmann J."/>
            <person name="Bryant D.A."/>
            <person name="Richardson P."/>
        </authorList>
    </citation>
    <scope>NUCLEOTIDE SEQUENCE [LARGE SCALE GENOMIC DNA]</scope>
    <source>
        <strain evidence="5">DSM 245 / NBRC 103803 / 6330</strain>
    </source>
</reference>
<dbReference type="GO" id="GO:0015159">
    <property type="term" value="F:polysaccharide transmembrane transporter activity"/>
    <property type="evidence" value="ECO:0007669"/>
    <property type="project" value="InterPro"/>
</dbReference>
<dbReference type="InterPro" id="IPR054765">
    <property type="entry name" value="SLBB_dom"/>
</dbReference>
<evidence type="ECO:0000256" key="2">
    <source>
        <dbReference type="SAM" id="SignalP"/>
    </source>
</evidence>
<protein>
    <recommendedName>
        <fullName evidence="3">SLBB domain-containing protein</fullName>
    </recommendedName>
</protein>
<dbReference type="PANTHER" id="PTHR33619">
    <property type="entry name" value="POLYSACCHARIDE EXPORT PROTEIN GFCE-RELATED"/>
    <property type="match status" value="1"/>
</dbReference>
<dbReference type="KEGG" id="cli:Clim_1907"/>
<keyword evidence="1" id="KW-0472">Membrane</keyword>
<keyword evidence="1" id="KW-1133">Transmembrane helix</keyword>
<dbReference type="STRING" id="290315.Clim_1907"/>
<accession>B3EF77</accession>
<evidence type="ECO:0000256" key="1">
    <source>
        <dbReference type="SAM" id="Phobius"/>
    </source>
</evidence>
<feature type="domain" description="SLBB" evidence="3">
    <location>
        <begin position="80"/>
        <end position="161"/>
    </location>
</feature>
<dbReference type="Gene3D" id="3.10.560.10">
    <property type="entry name" value="Outer membrane lipoprotein wza domain like"/>
    <property type="match status" value="1"/>
</dbReference>
<dbReference type="OrthoDB" id="662756at2"/>